<gene>
    <name evidence="2" type="ORF">IAA48_04145</name>
</gene>
<evidence type="ECO:0000313" key="2">
    <source>
        <dbReference type="EMBL" id="HIW85666.1"/>
    </source>
</evidence>
<feature type="transmembrane region" description="Helical" evidence="1">
    <location>
        <begin position="166"/>
        <end position="183"/>
    </location>
</feature>
<feature type="transmembrane region" description="Helical" evidence="1">
    <location>
        <begin position="311"/>
        <end position="331"/>
    </location>
</feature>
<dbReference type="AlphaFoldDB" id="A0A9D1UGF5"/>
<dbReference type="PANTHER" id="PTHR11328">
    <property type="entry name" value="MAJOR FACILITATOR SUPERFAMILY DOMAIN-CONTAINING PROTEIN"/>
    <property type="match status" value="1"/>
</dbReference>
<feature type="transmembrane region" description="Helical" evidence="1">
    <location>
        <begin position="127"/>
        <end position="146"/>
    </location>
</feature>
<keyword evidence="1" id="KW-0812">Transmembrane</keyword>
<keyword evidence="1" id="KW-1133">Transmembrane helix</keyword>
<reference evidence="2" key="2">
    <citation type="submission" date="2021-04" db="EMBL/GenBank/DDBJ databases">
        <authorList>
            <person name="Gilroy R."/>
        </authorList>
    </citation>
    <scope>NUCLEOTIDE SEQUENCE</scope>
    <source>
        <strain evidence="2">421</strain>
    </source>
</reference>
<dbReference type="Gene3D" id="1.20.1250.20">
    <property type="entry name" value="MFS general substrate transporter like domains"/>
    <property type="match status" value="1"/>
</dbReference>
<dbReference type="Pfam" id="PF13347">
    <property type="entry name" value="MFS_2"/>
    <property type="match status" value="1"/>
</dbReference>
<dbReference type="GO" id="GO:0006814">
    <property type="term" value="P:sodium ion transport"/>
    <property type="evidence" value="ECO:0007669"/>
    <property type="project" value="InterPro"/>
</dbReference>
<dbReference type="EMBL" id="DXGE01000017">
    <property type="protein sequence ID" value="HIW85666.1"/>
    <property type="molecule type" value="Genomic_DNA"/>
</dbReference>
<proteinExistence type="predicted"/>
<feature type="transmembrane region" description="Helical" evidence="1">
    <location>
        <begin position="48"/>
        <end position="68"/>
    </location>
</feature>
<organism evidence="2 3">
    <name type="scientific">Candidatus Eubacterium faecipullorum</name>
    <dbReference type="NCBI Taxonomy" id="2838571"/>
    <lineage>
        <taxon>Bacteria</taxon>
        <taxon>Bacillati</taxon>
        <taxon>Bacillota</taxon>
        <taxon>Clostridia</taxon>
        <taxon>Eubacteriales</taxon>
        <taxon>Eubacteriaceae</taxon>
        <taxon>Eubacterium</taxon>
    </lineage>
</organism>
<feature type="transmembrane region" description="Helical" evidence="1">
    <location>
        <begin position="20"/>
        <end position="42"/>
    </location>
</feature>
<dbReference type="NCBIfam" id="TIGR00792">
    <property type="entry name" value="gph"/>
    <property type="match status" value="1"/>
</dbReference>
<dbReference type="GO" id="GO:0015293">
    <property type="term" value="F:symporter activity"/>
    <property type="evidence" value="ECO:0007669"/>
    <property type="project" value="InterPro"/>
</dbReference>
<reference evidence="2" key="1">
    <citation type="journal article" date="2021" name="PeerJ">
        <title>Extensive microbial diversity within the chicken gut microbiome revealed by metagenomics and culture.</title>
        <authorList>
            <person name="Gilroy R."/>
            <person name="Ravi A."/>
            <person name="Getino M."/>
            <person name="Pursley I."/>
            <person name="Horton D.L."/>
            <person name="Alikhan N.F."/>
            <person name="Baker D."/>
            <person name="Gharbi K."/>
            <person name="Hall N."/>
            <person name="Watson M."/>
            <person name="Adriaenssens E.M."/>
            <person name="Foster-Nyarko E."/>
            <person name="Jarju S."/>
            <person name="Secka A."/>
            <person name="Antonio M."/>
            <person name="Oren A."/>
            <person name="Chaudhuri R.R."/>
            <person name="La Ragione R."/>
            <person name="Hildebrand F."/>
            <person name="Pallen M.J."/>
        </authorList>
    </citation>
    <scope>NUCLEOTIDE SEQUENCE</scope>
    <source>
        <strain evidence="2">421</strain>
    </source>
</reference>
<dbReference type="InterPro" id="IPR001927">
    <property type="entry name" value="Na/Gal_symport"/>
</dbReference>
<protein>
    <submittedName>
        <fullName evidence="2">Glycoside-pentoside-hexuronide (GPH):cation symporter</fullName>
    </submittedName>
</protein>
<feature type="transmembrane region" description="Helical" evidence="1">
    <location>
        <begin position="387"/>
        <end position="414"/>
    </location>
</feature>
<keyword evidence="1" id="KW-0472">Membrane</keyword>
<name>A0A9D1UGF5_9FIRM</name>
<dbReference type="GO" id="GO:0005886">
    <property type="term" value="C:plasma membrane"/>
    <property type="evidence" value="ECO:0007669"/>
    <property type="project" value="TreeGrafter"/>
</dbReference>
<feature type="transmembrane region" description="Helical" evidence="1">
    <location>
        <begin position="277"/>
        <end position="299"/>
    </location>
</feature>
<dbReference type="InterPro" id="IPR036259">
    <property type="entry name" value="MFS_trans_sf"/>
</dbReference>
<evidence type="ECO:0000313" key="3">
    <source>
        <dbReference type="Proteomes" id="UP000824205"/>
    </source>
</evidence>
<accession>A0A9D1UGF5</accession>
<feature type="transmembrane region" description="Helical" evidence="1">
    <location>
        <begin position="337"/>
        <end position="358"/>
    </location>
</feature>
<dbReference type="Proteomes" id="UP000824205">
    <property type="component" value="Unassembled WGS sequence"/>
</dbReference>
<sequence>MSTEVAEKEKRYVGVRENLAYGFANAGQVFGYNLVAGGYLSLFFTKVFGIPEEAVAVMIFVLGIWDTINDPLMGSLIDKTRTRYGKLRPYLMIVPIPLSIATIMLFAGPEILADAKSTTVKIVYMYISYFIWEFFYTIGDVPFWGLSTAISPSTADRTRAISSARFISGLLGGLSTTLLPVMMDLTNNGVWNLTLSHDFLILAVIAGTVGMALFSLAGYKTKERVVQTIKEPSVIDGFKVMLKNKPLMLIILGNVLGTLTGLAGVFQTYYYSEVLNLSSAVLWINLPGTIFGFLTYLLIPKLKTKLDNRQIVMLNVICRFVVSTLVFFAGLNFYKTNIAVISVLLMIQNFIFSFFNTINSVIPTEMIGDTVDYMEWKTGERNEGVSFSVLTFVGKLTGSVSTSLGTALLPLIGLSFTTNAQGMQVAVKGENTDLYIWALYTIVPYVLGLLTLIPYAFYNLTGKRLAVIRAEMAERRSKLASEVSGGGVDDE</sequence>
<comment type="caution">
    <text evidence="2">The sequence shown here is derived from an EMBL/GenBank/DDBJ whole genome shotgun (WGS) entry which is preliminary data.</text>
</comment>
<feature type="transmembrane region" description="Helical" evidence="1">
    <location>
        <begin position="247"/>
        <end position="271"/>
    </location>
</feature>
<feature type="transmembrane region" description="Helical" evidence="1">
    <location>
        <begin position="89"/>
        <end position="107"/>
    </location>
</feature>
<feature type="transmembrane region" description="Helical" evidence="1">
    <location>
        <begin position="199"/>
        <end position="219"/>
    </location>
</feature>
<dbReference type="InterPro" id="IPR039672">
    <property type="entry name" value="MFS_2"/>
</dbReference>
<dbReference type="SUPFAM" id="SSF103473">
    <property type="entry name" value="MFS general substrate transporter"/>
    <property type="match status" value="2"/>
</dbReference>
<dbReference type="GO" id="GO:0008643">
    <property type="term" value="P:carbohydrate transport"/>
    <property type="evidence" value="ECO:0007669"/>
    <property type="project" value="InterPro"/>
</dbReference>
<evidence type="ECO:0000256" key="1">
    <source>
        <dbReference type="SAM" id="Phobius"/>
    </source>
</evidence>
<feature type="transmembrane region" description="Helical" evidence="1">
    <location>
        <begin position="434"/>
        <end position="458"/>
    </location>
</feature>
<dbReference type="PANTHER" id="PTHR11328:SF24">
    <property type="entry name" value="MAJOR FACILITATOR SUPERFAMILY (MFS) PROFILE DOMAIN-CONTAINING PROTEIN"/>
    <property type="match status" value="1"/>
</dbReference>